<name>A0A926XST6_9BACT</name>
<reference evidence="1" key="1">
    <citation type="submission" date="2020-09" db="EMBL/GenBank/DDBJ databases">
        <authorList>
            <person name="Kim M.K."/>
        </authorList>
    </citation>
    <scope>NUCLEOTIDE SEQUENCE</scope>
    <source>
        <strain evidence="1">BT702</strain>
    </source>
</reference>
<dbReference type="EMBL" id="JACWZY010000001">
    <property type="protein sequence ID" value="MBD2699142.1"/>
    <property type="molecule type" value="Genomic_DNA"/>
</dbReference>
<keyword evidence="2" id="KW-1185">Reference proteome</keyword>
<sequence length="111" mass="11777">MACKLPAACTDKRIGFFVVSLDAKCLSIALGIVGRPHSMTGISSVTITDIDPVRVQVISSFVRTVAPSQPSGFGTLGVNLARCADPSLVENNVHSSVQWGQWQSDQFLSGQ</sequence>
<dbReference type="AlphaFoldDB" id="A0A926XST6"/>
<comment type="caution">
    <text evidence="1">The sequence shown here is derived from an EMBL/GenBank/DDBJ whole genome shotgun (WGS) entry which is preliminary data.</text>
</comment>
<gene>
    <name evidence="1" type="ORF">IC229_00720</name>
</gene>
<organism evidence="1 2">
    <name type="scientific">Spirosoma profusum</name>
    <dbReference type="NCBI Taxonomy" id="2771354"/>
    <lineage>
        <taxon>Bacteria</taxon>
        <taxon>Pseudomonadati</taxon>
        <taxon>Bacteroidota</taxon>
        <taxon>Cytophagia</taxon>
        <taxon>Cytophagales</taxon>
        <taxon>Cytophagaceae</taxon>
        <taxon>Spirosoma</taxon>
    </lineage>
</organism>
<dbReference type="RefSeq" id="WP_190885004.1">
    <property type="nucleotide sequence ID" value="NZ_JACWZY010000001.1"/>
</dbReference>
<proteinExistence type="predicted"/>
<dbReference type="Proteomes" id="UP000598820">
    <property type="component" value="Unassembled WGS sequence"/>
</dbReference>
<evidence type="ECO:0000313" key="2">
    <source>
        <dbReference type="Proteomes" id="UP000598820"/>
    </source>
</evidence>
<accession>A0A926XST6</accession>
<evidence type="ECO:0000313" key="1">
    <source>
        <dbReference type="EMBL" id="MBD2699142.1"/>
    </source>
</evidence>
<protein>
    <submittedName>
        <fullName evidence="1">Uncharacterized protein</fullName>
    </submittedName>
</protein>